<dbReference type="Pfam" id="PF06697">
    <property type="entry name" value="DUF1191"/>
    <property type="match status" value="1"/>
</dbReference>
<dbReference type="Pfam" id="PF14303">
    <property type="entry name" value="NAM-associated"/>
    <property type="match status" value="1"/>
</dbReference>
<accession>N1R0W4</accession>
<feature type="compositionally biased region" description="Basic and acidic residues" evidence="2">
    <location>
        <begin position="463"/>
        <end position="475"/>
    </location>
</feature>
<dbReference type="InterPro" id="IPR029466">
    <property type="entry name" value="NAM-associated_C"/>
</dbReference>
<dbReference type="PANTHER" id="PTHR33512:SF14">
    <property type="entry name" value="EXPRESSED PROTEIN"/>
    <property type="match status" value="1"/>
</dbReference>
<protein>
    <recommendedName>
        <fullName evidence="5">No apical meristem-associated C-terminal domain-containing protein</fullName>
    </recommendedName>
</protein>
<evidence type="ECO:0000256" key="2">
    <source>
        <dbReference type="SAM" id="MobiDB-lite"/>
    </source>
</evidence>
<feature type="chain" id="PRO_5014585452" description="No apical meristem-associated C-terminal domain-containing protein" evidence="4">
    <location>
        <begin position="23"/>
        <end position="613"/>
    </location>
</feature>
<organism evidence="6">
    <name type="scientific">Aegilops tauschii</name>
    <name type="common">Tausch's goatgrass</name>
    <name type="synonym">Aegilops squarrosa</name>
    <dbReference type="NCBI Taxonomy" id="37682"/>
    <lineage>
        <taxon>Eukaryota</taxon>
        <taxon>Viridiplantae</taxon>
        <taxon>Streptophyta</taxon>
        <taxon>Embryophyta</taxon>
        <taxon>Tracheophyta</taxon>
        <taxon>Spermatophyta</taxon>
        <taxon>Magnoliopsida</taxon>
        <taxon>Liliopsida</taxon>
        <taxon>Poales</taxon>
        <taxon>Poaceae</taxon>
        <taxon>BOP clade</taxon>
        <taxon>Pooideae</taxon>
        <taxon>Triticodae</taxon>
        <taxon>Triticeae</taxon>
        <taxon>Triticinae</taxon>
        <taxon>Aegilops</taxon>
    </lineage>
</organism>
<feature type="coiled-coil region" evidence="1">
    <location>
        <begin position="557"/>
        <end position="584"/>
    </location>
</feature>
<dbReference type="EnsemblPlants" id="EMT20682">
    <property type="protein sequence ID" value="EMT20682"/>
    <property type="gene ID" value="F775_19509"/>
</dbReference>
<dbReference type="PANTHER" id="PTHR33512">
    <property type="entry name" value="PROTEIN, PUTATIVE (DUF1191)-RELATED"/>
    <property type="match status" value="1"/>
</dbReference>
<feature type="compositionally biased region" description="Polar residues" evidence="2">
    <location>
        <begin position="480"/>
        <end position="496"/>
    </location>
</feature>
<dbReference type="AlphaFoldDB" id="N1R0W4"/>
<dbReference type="InterPro" id="IPR010605">
    <property type="entry name" value="DUF1191"/>
</dbReference>
<feature type="domain" description="No apical meristem-associated C-terminal" evidence="5">
    <location>
        <begin position="451"/>
        <end position="607"/>
    </location>
</feature>
<proteinExistence type="predicted"/>
<reference evidence="6" key="1">
    <citation type="submission" date="2015-06" db="UniProtKB">
        <authorList>
            <consortium name="EnsemblPlants"/>
        </authorList>
    </citation>
    <scope>IDENTIFICATION</scope>
</reference>
<dbReference type="GO" id="GO:0016020">
    <property type="term" value="C:membrane"/>
    <property type="evidence" value="ECO:0007669"/>
    <property type="project" value="TreeGrafter"/>
</dbReference>
<feature type="region of interest" description="Disordered" evidence="2">
    <location>
        <begin position="463"/>
        <end position="517"/>
    </location>
</feature>
<feature type="compositionally biased region" description="Basic and acidic residues" evidence="2">
    <location>
        <begin position="498"/>
        <end position="517"/>
    </location>
</feature>
<feature type="signal peptide" evidence="4">
    <location>
        <begin position="1"/>
        <end position="22"/>
    </location>
</feature>
<feature type="transmembrane region" description="Helical" evidence="3">
    <location>
        <begin position="244"/>
        <end position="266"/>
    </location>
</feature>
<evidence type="ECO:0000259" key="5">
    <source>
        <dbReference type="Pfam" id="PF14303"/>
    </source>
</evidence>
<evidence type="ECO:0000256" key="4">
    <source>
        <dbReference type="SAM" id="SignalP"/>
    </source>
</evidence>
<evidence type="ECO:0000256" key="1">
    <source>
        <dbReference type="SAM" id="Coils"/>
    </source>
</evidence>
<keyword evidence="3" id="KW-0812">Transmembrane</keyword>
<evidence type="ECO:0000313" key="6">
    <source>
        <dbReference type="EnsemblPlants" id="EMT20682"/>
    </source>
</evidence>
<keyword evidence="1" id="KW-0175">Coiled coil</keyword>
<name>N1R0W4_AEGTA</name>
<sequence>MDFVLCVCLLQLLFLRSSPVAALQPTPPPARALDAKLQEYAYRALVRPRTGIVYNATVPGNLTGVSVSALRLRSGSLRRKGLSQYFHFGLPTGVIAQPRVERMVLVFHNLGNWSQHYYPPPPGYTYLSPVLGLLAYDAVNLSAVGLPELNIVASGSPILVHFSNVRAAPAGGPAPRCVWFDLDGVPQFRDQEASNVCATYRQGHFSIVVNSSEVAPAPLPPGAIAPPIPAAGGRTKGGSQAWKVAVGVVGGAIALGLLSSALLCLVRHKRAKKLEVMERNSEVGETLRMAQMDADQSFLDTLGFGYMQTQPESPIGEQATPSTQHQATPSTQQRSAIIEKGKSNKGKNWCSDEDKVLIAAWANTSLDIVGTDQNRDAYWARISEYYNTHKESSWPERNPNAINCRYTLINRETSKFCGCLQQILNKEESGRTIAEKTNDAHILFKEMDFAKYPKWQTRELETSLKKQKKTIDESPGRATNDPSDASSVRTDATSIHTDALEHEKRPDGVKKDKRGKADENACKLSLETVWAAKQEKDEIKEAARNARYAQQFELRKEEIALRKKEDARNEREDARRQFELDERVMLIDTSGMTDVQKQFYQAKQNEILARGLE</sequence>
<feature type="compositionally biased region" description="Polar residues" evidence="2">
    <location>
        <begin position="319"/>
        <end position="335"/>
    </location>
</feature>
<keyword evidence="3" id="KW-0472">Membrane</keyword>
<keyword evidence="3" id="KW-1133">Transmembrane helix</keyword>
<keyword evidence="4" id="KW-0732">Signal</keyword>
<evidence type="ECO:0000256" key="3">
    <source>
        <dbReference type="SAM" id="Phobius"/>
    </source>
</evidence>
<feature type="region of interest" description="Disordered" evidence="2">
    <location>
        <begin position="309"/>
        <end position="335"/>
    </location>
</feature>